<dbReference type="InterPro" id="IPR035948">
    <property type="entry name" value="YwqG-like_sf"/>
</dbReference>
<dbReference type="Proteomes" id="UP001501612">
    <property type="component" value="Unassembled WGS sequence"/>
</dbReference>
<organism evidence="1 2">
    <name type="scientific">Nocardioides lentus</name>
    <dbReference type="NCBI Taxonomy" id="338077"/>
    <lineage>
        <taxon>Bacteria</taxon>
        <taxon>Bacillati</taxon>
        <taxon>Actinomycetota</taxon>
        <taxon>Actinomycetes</taxon>
        <taxon>Propionibacteriales</taxon>
        <taxon>Nocardioidaceae</taxon>
        <taxon>Nocardioides</taxon>
    </lineage>
</organism>
<dbReference type="Gene3D" id="2.30.320.10">
    <property type="entry name" value="YwqG-like"/>
    <property type="match status" value="1"/>
</dbReference>
<evidence type="ECO:0008006" key="3">
    <source>
        <dbReference type="Google" id="ProtNLM"/>
    </source>
</evidence>
<accession>A0ABP5AHI6</accession>
<name>A0ABP5AHI6_9ACTN</name>
<gene>
    <name evidence="1" type="ORF">GCM10009737_14520</name>
</gene>
<comment type="caution">
    <text evidence="1">The sequence shown here is derived from an EMBL/GenBank/DDBJ whole genome shotgun (WGS) entry which is preliminary data.</text>
</comment>
<sequence>MTSSLVTQWQDLVARAPSAGARRLDRDAERLYAATRRALAEDPVVRRELVLAFAAAGDAPLARWLAGAVLPPGLGASTDPEGFRAHPEVRLSATELPIAVGLALSTDHELVADPAFRADPLGWTGSWIGGTPSVPRRAPDAWGPPVGSDGRALHFVLQVDLATEAVNQGLDRWPSTGLPDTGVLQVFHDLRSDGWDDASAGAWLVRLVDDVDDMVLADAAAVDRITPLNPQLVATCPSPAGSRLAGERAERHARAARWLDLVAVRANATDPDVHALTPWHEAYEPVAPVPRLRGFGRARGDHPELLATLALRLPLAPGDRHVLLLDADLDLGPLPPGAGGAGAEARRRHLEVWMRARDLTAGRFASTWAVVRTGA</sequence>
<keyword evidence="2" id="KW-1185">Reference proteome</keyword>
<proteinExistence type="predicted"/>
<reference evidence="2" key="1">
    <citation type="journal article" date="2019" name="Int. J. Syst. Evol. Microbiol.">
        <title>The Global Catalogue of Microorganisms (GCM) 10K type strain sequencing project: providing services to taxonomists for standard genome sequencing and annotation.</title>
        <authorList>
            <consortium name="The Broad Institute Genomics Platform"/>
            <consortium name="The Broad Institute Genome Sequencing Center for Infectious Disease"/>
            <person name="Wu L."/>
            <person name="Ma J."/>
        </authorList>
    </citation>
    <scope>NUCLEOTIDE SEQUENCE [LARGE SCALE GENOMIC DNA]</scope>
    <source>
        <strain evidence="2">JCM 14046</strain>
    </source>
</reference>
<evidence type="ECO:0000313" key="1">
    <source>
        <dbReference type="EMBL" id="GAA1914285.1"/>
    </source>
</evidence>
<dbReference type="EMBL" id="BAAAMY010000004">
    <property type="protein sequence ID" value="GAA1914285.1"/>
    <property type="molecule type" value="Genomic_DNA"/>
</dbReference>
<dbReference type="RefSeq" id="WP_344005647.1">
    <property type="nucleotide sequence ID" value="NZ_BAAAMY010000004.1"/>
</dbReference>
<evidence type="ECO:0000313" key="2">
    <source>
        <dbReference type="Proteomes" id="UP001501612"/>
    </source>
</evidence>
<dbReference type="SUPFAM" id="SSF103032">
    <property type="entry name" value="Hypothetical protein YwqG"/>
    <property type="match status" value="1"/>
</dbReference>
<protein>
    <recommendedName>
        <fullName evidence="3">DUF1963 domain-containing protein</fullName>
    </recommendedName>
</protein>